<dbReference type="PANTHER" id="PTHR13447:SF2">
    <property type="entry name" value="SMALL RIBOSOMAL SUBUNIT PROTEIN BS1M"/>
    <property type="match status" value="1"/>
</dbReference>
<keyword evidence="2" id="KW-0687">Ribonucleoprotein</keyword>
<sequence length="182" mass="20070">MAHVAALRSLLRARGLSAISRNRRWESTSAAGETTTGDAKTEGSEAVGATKKGGFAEAFLKFQELAKGEAPEAPQRFSTLLRNSKWIDLGDPEGRIVVGRIFHIVEDDLYIDFGGKFHCVCKRPAKNPGDYVRGARVRLRLNDMEMSSRFLGAETELTLLEADATLLGLYRTTQEKNTKARP</sequence>
<dbReference type="Pfam" id="PF10246">
    <property type="entry name" value="MRP-S35"/>
    <property type="match status" value="1"/>
</dbReference>
<feature type="region of interest" description="Disordered" evidence="1">
    <location>
        <begin position="26"/>
        <end position="45"/>
    </location>
</feature>
<dbReference type="PANTHER" id="PTHR13447">
    <property type="entry name" value="MITOCHONDRIAL 28S RIBOSOMAL PROTEIN S28"/>
    <property type="match status" value="1"/>
</dbReference>
<protein>
    <submittedName>
        <fullName evidence="2">Putative mitochondrial ribosomal protein mrp-s35</fullName>
    </submittedName>
</protein>
<dbReference type="EMBL" id="GEFH01003104">
    <property type="protein sequence ID" value="JAP65477.1"/>
    <property type="molecule type" value="mRNA"/>
</dbReference>
<proteinExistence type="evidence at transcript level"/>
<evidence type="ECO:0000256" key="1">
    <source>
        <dbReference type="SAM" id="MobiDB-lite"/>
    </source>
</evidence>
<name>A0A131XFX3_9ACAR</name>
<reference evidence="2" key="1">
    <citation type="journal article" date="2017" name="Ticks Tick Borne Dis.">
        <title>An insight into the sialome of Hyalomma excavatum.</title>
        <authorList>
            <person name="Ribeiro J.M."/>
            <person name="Slovak M."/>
            <person name="Francischetti I.M."/>
        </authorList>
    </citation>
    <scope>NUCLEOTIDE SEQUENCE</scope>
    <source>
        <strain evidence="2">Samish</strain>
        <tissue evidence="2">Salivary glands</tissue>
    </source>
</reference>
<dbReference type="GO" id="GO:0005763">
    <property type="term" value="C:mitochondrial small ribosomal subunit"/>
    <property type="evidence" value="ECO:0007669"/>
    <property type="project" value="TreeGrafter"/>
</dbReference>
<evidence type="ECO:0000313" key="2">
    <source>
        <dbReference type="EMBL" id="JAP65477.1"/>
    </source>
</evidence>
<accession>A0A131XFX3</accession>
<dbReference type="AlphaFoldDB" id="A0A131XFX3"/>
<feature type="compositionally biased region" description="Polar residues" evidence="1">
    <location>
        <begin position="27"/>
        <end position="38"/>
    </location>
</feature>
<keyword evidence="2" id="KW-0689">Ribosomal protein</keyword>
<organism evidence="2">
    <name type="scientific">Hyalomma excavatum</name>
    <dbReference type="NCBI Taxonomy" id="257692"/>
    <lineage>
        <taxon>Eukaryota</taxon>
        <taxon>Metazoa</taxon>
        <taxon>Ecdysozoa</taxon>
        <taxon>Arthropoda</taxon>
        <taxon>Chelicerata</taxon>
        <taxon>Arachnida</taxon>
        <taxon>Acari</taxon>
        <taxon>Parasitiformes</taxon>
        <taxon>Ixodida</taxon>
        <taxon>Ixodoidea</taxon>
        <taxon>Ixodidae</taxon>
        <taxon>Hyalomminae</taxon>
        <taxon>Hyalomma</taxon>
    </lineage>
</organism>
<dbReference type="InterPro" id="IPR019375">
    <property type="entry name" value="Ribosomal_bS1m"/>
</dbReference>